<feature type="region of interest" description="Disordered" evidence="10">
    <location>
        <begin position="386"/>
        <end position="406"/>
    </location>
</feature>
<sequence>MGGKLLASLLFLLIILKVFGSTDPDCDISEDGSTVTCRNENLTSVAQTMLANLPAGLAAGITHLDFRQNIMPTTLDRSFLSHARLGNLQTFELYNNEISDIQIGTFSPTKQLRKFRLNQNRIEVLHADMFTVLSSISDVDINNNPWQCDCRMVPFRQLISGSIPWWSDSFENQITCDGPINRNLRGQKLKNLRIEDLICEEPAIVRFGKGDNNTIVEGETLHLVCEASGIPTPDITVTLPSGLNATVESGGRVTVEVDGTIAITNVTAAADAGLYLCIATSPVGSTFASLIIYVHEVTTTGTMARATSPLPMAVPSNKPDTRSSHESAPTLSIPVLVGSVCGALGVTLLVGTIILIIWCKSKTQNPPSGPPNPVVFSSAAANVTITGHDQTGQGGAQAASESLKDA</sequence>
<comment type="subcellular location">
    <subcellularLocation>
        <location evidence="1">Membrane</location>
        <topology evidence="1">Single-pass membrane protein</topology>
    </subcellularLocation>
</comment>
<dbReference type="Gene3D" id="2.60.40.10">
    <property type="entry name" value="Immunoglobulins"/>
    <property type="match status" value="1"/>
</dbReference>
<dbReference type="PROSITE" id="PS50835">
    <property type="entry name" value="IG_LIKE"/>
    <property type="match status" value="1"/>
</dbReference>
<gene>
    <name evidence="14" type="ORF">BRAFLDRAFT_91740</name>
</gene>
<dbReference type="PANTHER" id="PTHR22650">
    <property type="entry name" value="GLYCOPROTEIN IB BETA"/>
    <property type="match status" value="1"/>
</dbReference>
<organism>
    <name type="scientific">Branchiostoma floridae</name>
    <name type="common">Florida lancelet</name>
    <name type="synonym">Amphioxus</name>
    <dbReference type="NCBI Taxonomy" id="7739"/>
    <lineage>
        <taxon>Eukaryota</taxon>
        <taxon>Metazoa</taxon>
        <taxon>Chordata</taxon>
        <taxon>Cephalochordata</taxon>
        <taxon>Leptocardii</taxon>
        <taxon>Amphioxiformes</taxon>
        <taxon>Branchiostomatidae</taxon>
        <taxon>Branchiostoma</taxon>
    </lineage>
</organism>
<keyword evidence="6" id="KW-0130">Cell adhesion</keyword>
<dbReference type="SUPFAM" id="SSF52058">
    <property type="entry name" value="L domain-like"/>
    <property type="match status" value="1"/>
</dbReference>
<feature type="chain" id="PRO_5002933549" description="Ig-like domain-containing protein" evidence="12">
    <location>
        <begin position="21"/>
        <end position="406"/>
    </location>
</feature>
<dbReference type="SMART" id="SM00082">
    <property type="entry name" value="LRRCT"/>
    <property type="match status" value="1"/>
</dbReference>
<proteinExistence type="predicted"/>
<accession>C3YAB0</accession>
<dbReference type="InterPro" id="IPR007110">
    <property type="entry name" value="Ig-like_dom"/>
</dbReference>
<keyword evidence="7 11" id="KW-1133">Transmembrane helix</keyword>
<evidence type="ECO:0000256" key="1">
    <source>
        <dbReference type="ARBA" id="ARBA00004167"/>
    </source>
</evidence>
<dbReference type="PANTHER" id="PTHR22650:SF4">
    <property type="entry name" value="LEUCINE-RICH REPEAT AND TRANSMEMBRANE DOMAIN-CONTAINING PROTEIN 2-LIKE"/>
    <property type="match status" value="1"/>
</dbReference>
<dbReference type="InterPro" id="IPR052313">
    <property type="entry name" value="GPIb-IX-V_Complex"/>
</dbReference>
<dbReference type="InterPro" id="IPR032675">
    <property type="entry name" value="LRR_dom_sf"/>
</dbReference>
<evidence type="ECO:0000256" key="5">
    <source>
        <dbReference type="ARBA" id="ARBA00022737"/>
    </source>
</evidence>
<dbReference type="InParanoid" id="C3YAB0"/>
<evidence type="ECO:0000256" key="7">
    <source>
        <dbReference type="ARBA" id="ARBA00022989"/>
    </source>
</evidence>
<dbReference type="InterPro" id="IPR013783">
    <property type="entry name" value="Ig-like_fold"/>
</dbReference>
<dbReference type="InterPro" id="IPR000483">
    <property type="entry name" value="Cys-rich_flank_reg_C"/>
</dbReference>
<feature type="transmembrane region" description="Helical" evidence="11">
    <location>
        <begin position="331"/>
        <end position="358"/>
    </location>
</feature>
<keyword evidence="4 12" id="KW-0732">Signal</keyword>
<evidence type="ECO:0000256" key="12">
    <source>
        <dbReference type="SAM" id="SignalP"/>
    </source>
</evidence>
<dbReference type="FunFam" id="3.80.10.10:FF:002771">
    <property type="entry name" value="Uncharacterized protein"/>
    <property type="match status" value="1"/>
</dbReference>
<dbReference type="InterPro" id="IPR001611">
    <property type="entry name" value="Leu-rich_rpt"/>
</dbReference>
<evidence type="ECO:0000256" key="8">
    <source>
        <dbReference type="ARBA" id="ARBA00023136"/>
    </source>
</evidence>
<dbReference type="InterPro" id="IPR003598">
    <property type="entry name" value="Ig_sub2"/>
</dbReference>
<keyword evidence="2" id="KW-0433">Leucine-rich repeat</keyword>
<evidence type="ECO:0000256" key="3">
    <source>
        <dbReference type="ARBA" id="ARBA00022692"/>
    </source>
</evidence>
<evidence type="ECO:0000256" key="6">
    <source>
        <dbReference type="ARBA" id="ARBA00022889"/>
    </source>
</evidence>
<feature type="signal peptide" evidence="12">
    <location>
        <begin position="1"/>
        <end position="20"/>
    </location>
</feature>
<dbReference type="eggNOG" id="KOG0619">
    <property type="taxonomic scope" value="Eukaryota"/>
</dbReference>
<dbReference type="Pfam" id="PF13855">
    <property type="entry name" value="LRR_8"/>
    <property type="match status" value="1"/>
</dbReference>
<evidence type="ECO:0000256" key="4">
    <source>
        <dbReference type="ARBA" id="ARBA00022729"/>
    </source>
</evidence>
<feature type="region of interest" description="Disordered" evidence="10">
    <location>
        <begin position="308"/>
        <end position="327"/>
    </location>
</feature>
<keyword evidence="3 11" id="KW-0812">Transmembrane</keyword>
<dbReference type="Gene3D" id="3.80.10.10">
    <property type="entry name" value="Ribonuclease Inhibitor"/>
    <property type="match status" value="1"/>
</dbReference>
<dbReference type="SUPFAM" id="SSF48726">
    <property type="entry name" value="Immunoglobulin"/>
    <property type="match status" value="1"/>
</dbReference>
<dbReference type="InterPro" id="IPR036179">
    <property type="entry name" value="Ig-like_dom_sf"/>
</dbReference>
<keyword evidence="9" id="KW-1015">Disulfide bond</keyword>
<evidence type="ECO:0000256" key="2">
    <source>
        <dbReference type="ARBA" id="ARBA00022614"/>
    </source>
</evidence>
<dbReference type="EMBL" id="GG666494">
    <property type="protein sequence ID" value="EEN62658.1"/>
    <property type="molecule type" value="Genomic_DNA"/>
</dbReference>
<name>C3YAB0_BRAFL</name>
<dbReference type="FunFam" id="2.60.40.10:FF:002224">
    <property type="entry name" value="Uncharacterized protein"/>
    <property type="match status" value="1"/>
</dbReference>
<dbReference type="Pfam" id="PF13927">
    <property type="entry name" value="Ig_3"/>
    <property type="match status" value="1"/>
</dbReference>
<evidence type="ECO:0000256" key="9">
    <source>
        <dbReference type="ARBA" id="ARBA00023157"/>
    </source>
</evidence>
<keyword evidence="8 11" id="KW-0472">Membrane</keyword>
<evidence type="ECO:0000259" key="13">
    <source>
        <dbReference type="PROSITE" id="PS50835"/>
    </source>
</evidence>
<evidence type="ECO:0000313" key="14">
    <source>
        <dbReference type="EMBL" id="EEN62658.1"/>
    </source>
</evidence>
<protein>
    <recommendedName>
        <fullName evidence="13">Ig-like domain-containing protein</fullName>
    </recommendedName>
</protein>
<reference evidence="14" key="1">
    <citation type="journal article" date="2008" name="Nature">
        <title>The amphioxus genome and the evolution of the chordate karyotype.</title>
        <authorList>
            <consortium name="US DOE Joint Genome Institute (JGI-PGF)"/>
            <person name="Putnam N.H."/>
            <person name="Butts T."/>
            <person name="Ferrier D.E.K."/>
            <person name="Furlong R.F."/>
            <person name="Hellsten U."/>
            <person name="Kawashima T."/>
            <person name="Robinson-Rechavi M."/>
            <person name="Shoguchi E."/>
            <person name="Terry A."/>
            <person name="Yu J.-K."/>
            <person name="Benito-Gutierrez E.L."/>
            <person name="Dubchak I."/>
            <person name="Garcia-Fernandez J."/>
            <person name="Gibson-Brown J.J."/>
            <person name="Grigoriev I.V."/>
            <person name="Horton A.C."/>
            <person name="de Jong P.J."/>
            <person name="Jurka J."/>
            <person name="Kapitonov V.V."/>
            <person name="Kohara Y."/>
            <person name="Kuroki Y."/>
            <person name="Lindquist E."/>
            <person name="Lucas S."/>
            <person name="Osoegawa K."/>
            <person name="Pennacchio L.A."/>
            <person name="Salamov A.A."/>
            <person name="Satou Y."/>
            <person name="Sauka-Spengler T."/>
            <person name="Schmutz J."/>
            <person name="Shin-I T."/>
            <person name="Toyoda A."/>
            <person name="Bronner-Fraser M."/>
            <person name="Fujiyama A."/>
            <person name="Holland L.Z."/>
            <person name="Holland P.W.H."/>
            <person name="Satoh N."/>
            <person name="Rokhsar D.S."/>
        </authorList>
    </citation>
    <scope>NUCLEOTIDE SEQUENCE [LARGE SCALE GENOMIC DNA]</scope>
    <source>
        <strain evidence="14">S238N-H82</strain>
        <tissue evidence="14">Testes</tissue>
    </source>
</reference>
<evidence type="ECO:0000256" key="10">
    <source>
        <dbReference type="SAM" id="MobiDB-lite"/>
    </source>
</evidence>
<dbReference type="AlphaFoldDB" id="C3YAB0"/>
<evidence type="ECO:0000256" key="11">
    <source>
        <dbReference type="SAM" id="Phobius"/>
    </source>
</evidence>
<dbReference type="SMART" id="SM00408">
    <property type="entry name" value="IGc2"/>
    <property type="match status" value="1"/>
</dbReference>
<keyword evidence="5" id="KW-0677">Repeat</keyword>
<feature type="domain" description="Ig-like" evidence="13">
    <location>
        <begin position="202"/>
        <end position="288"/>
    </location>
</feature>